<dbReference type="AlphaFoldDB" id="A0A9P0QPW5"/>
<dbReference type="Gene3D" id="3.40.50.2000">
    <property type="entry name" value="Glycogen Phosphorylase B"/>
    <property type="match status" value="1"/>
</dbReference>
<evidence type="ECO:0000313" key="15">
    <source>
        <dbReference type="Proteomes" id="UP000837801"/>
    </source>
</evidence>
<keyword evidence="7 12" id="KW-0808">Transferase</keyword>
<evidence type="ECO:0000259" key="13">
    <source>
        <dbReference type="Pfam" id="PF04101"/>
    </source>
</evidence>
<sequence length="190" mass="20948">MSVLILTGATVTFRSLIDQVTSKEFITDISKAGISKLFIQYGNESANKSQIYFESSIKKSGLLYENTDGIYNSKSGSLQILAFPFSSDISGEYIEQVDIVVSHAGTGSIIDVLKLDKPLIVVVNESLMDNHQVDVANEFKKLNYCTISTCSGLSNEVARIFKEEAKFDKFESCSSSVMQSVIYNEVKLAH</sequence>
<gene>
    <name evidence="12" type="primary">ALG13</name>
    <name evidence="14" type="ORF">CLIB1423_07S06150</name>
</gene>
<evidence type="ECO:0000256" key="1">
    <source>
        <dbReference type="ARBA" id="ARBA00004240"/>
    </source>
</evidence>
<dbReference type="EC" id="2.4.1.141" evidence="4 12"/>
<evidence type="ECO:0000256" key="6">
    <source>
        <dbReference type="ARBA" id="ARBA00022676"/>
    </source>
</evidence>
<evidence type="ECO:0000256" key="4">
    <source>
        <dbReference type="ARBA" id="ARBA00012614"/>
    </source>
</evidence>
<accession>A0A9P0QPW5</accession>
<dbReference type="PANTHER" id="PTHR12867">
    <property type="entry name" value="GLYCOSYL TRANSFERASE-RELATED"/>
    <property type="match status" value="1"/>
</dbReference>
<dbReference type="InterPro" id="IPR039042">
    <property type="entry name" value="Alg13-like"/>
</dbReference>
<evidence type="ECO:0000256" key="11">
    <source>
        <dbReference type="ARBA" id="ARBA00048184"/>
    </source>
</evidence>
<evidence type="ECO:0000256" key="7">
    <source>
        <dbReference type="ARBA" id="ARBA00022679"/>
    </source>
</evidence>
<dbReference type="PANTHER" id="PTHR12867:SF6">
    <property type="entry name" value="N-ACETYLGLUCOSAMINYLDIPHOSPHODOLICHOL N-ACETYLGLUCOSAMINYLTRANSFERASE"/>
    <property type="match status" value="1"/>
</dbReference>
<proteinExistence type="inferred from homology"/>
<keyword evidence="15" id="KW-1185">Reference proteome</keyword>
<dbReference type="InterPro" id="IPR007235">
    <property type="entry name" value="Glyco_trans_28_C"/>
</dbReference>
<evidence type="ECO:0000256" key="5">
    <source>
        <dbReference type="ARBA" id="ARBA00017468"/>
    </source>
</evidence>
<dbReference type="GO" id="GO:0005783">
    <property type="term" value="C:endoplasmic reticulum"/>
    <property type="evidence" value="ECO:0007669"/>
    <property type="project" value="UniProtKB-SubCell"/>
</dbReference>
<dbReference type="GO" id="GO:0004577">
    <property type="term" value="F:N-acetylglucosaminyldiphosphodolichol N-acetylglucosaminyltransferase activity"/>
    <property type="evidence" value="ECO:0007669"/>
    <property type="project" value="UniProtKB-EC"/>
</dbReference>
<evidence type="ECO:0000256" key="8">
    <source>
        <dbReference type="ARBA" id="ARBA00022824"/>
    </source>
</evidence>
<dbReference type="GO" id="GO:0006488">
    <property type="term" value="P:dolichol-linked oligosaccharide biosynthetic process"/>
    <property type="evidence" value="ECO:0007669"/>
    <property type="project" value="InterPro"/>
</dbReference>
<dbReference type="EMBL" id="CAKXYY010000007">
    <property type="protein sequence ID" value="CAH2352725.1"/>
    <property type="molecule type" value="Genomic_DNA"/>
</dbReference>
<comment type="caution">
    <text evidence="14">The sequence shown here is derived from an EMBL/GenBank/DDBJ whole genome shotgun (WGS) entry which is preliminary data.</text>
</comment>
<keyword evidence="6 12" id="KW-0328">Glycosyltransferase</keyword>
<evidence type="ECO:0000256" key="2">
    <source>
        <dbReference type="ARBA" id="ARBA00006962"/>
    </source>
</evidence>
<dbReference type="SUPFAM" id="SSF53756">
    <property type="entry name" value="UDP-Glycosyltransferase/glycogen phosphorylase"/>
    <property type="match status" value="1"/>
</dbReference>
<dbReference type="Proteomes" id="UP000837801">
    <property type="component" value="Unassembled WGS sequence"/>
</dbReference>
<dbReference type="OrthoDB" id="20273at2759"/>
<name>A0A9P0QPW5_9ASCO</name>
<organism evidence="14 15">
    <name type="scientific">[Candida] railenensis</name>
    <dbReference type="NCBI Taxonomy" id="45579"/>
    <lineage>
        <taxon>Eukaryota</taxon>
        <taxon>Fungi</taxon>
        <taxon>Dikarya</taxon>
        <taxon>Ascomycota</taxon>
        <taxon>Saccharomycotina</taxon>
        <taxon>Pichiomycetes</taxon>
        <taxon>Debaryomycetaceae</taxon>
        <taxon>Kurtzmaniella</taxon>
    </lineage>
</organism>
<evidence type="ECO:0000256" key="10">
    <source>
        <dbReference type="ARBA" id="ARBA00032061"/>
    </source>
</evidence>
<keyword evidence="8 12" id="KW-0256">Endoplasmic reticulum</keyword>
<comment type="similarity">
    <text evidence="2 12">Belongs to the glycosyltransferase 28 family.</text>
</comment>
<comment type="subunit">
    <text evidence="3 12">Heterodimer with ALG14 to form a functional enzyme.</text>
</comment>
<reference evidence="14" key="1">
    <citation type="submission" date="2022-03" db="EMBL/GenBank/DDBJ databases">
        <authorList>
            <person name="Legras J.-L."/>
            <person name="Devillers H."/>
            <person name="Grondin C."/>
        </authorList>
    </citation>
    <scope>NUCLEOTIDE SEQUENCE</scope>
    <source>
        <strain evidence="14">CLIB 1423</strain>
    </source>
</reference>
<protein>
    <recommendedName>
        <fullName evidence="5 12">UDP-N-acetylglucosamine transferase subunit ALG13</fullName>
        <ecNumber evidence="4 12">2.4.1.141</ecNumber>
    </recommendedName>
    <alternativeName>
        <fullName evidence="10 12">Asparagine-linked glycosylation protein 13</fullName>
    </alternativeName>
</protein>
<comment type="function">
    <text evidence="9 12">Involved in protein N-glycosylation. Essential for the second step of the dolichol-linked oligosaccharide pathway.</text>
</comment>
<comment type="catalytic activity">
    <reaction evidence="11">
        <text>an N-acetyl-alpha-D-glucosaminyl-diphospho-di-trans,poly-cis-dolichol + UDP-N-acetyl-alpha-D-glucosamine = an N,N'-diacetylchitobiosyl-diphospho-di-trans,poly-cis-dolichol + UDP + H(+)</text>
        <dbReference type="Rhea" id="RHEA:23380"/>
        <dbReference type="Rhea" id="RHEA-COMP:19507"/>
        <dbReference type="Rhea" id="RHEA-COMP:19510"/>
        <dbReference type="ChEBI" id="CHEBI:15378"/>
        <dbReference type="ChEBI" id="CHEBI:57269"/>
        <dbReference type="ChEBI" id="CHEBI:57705"/>
        <dbReference type="ChEBI" id="CHEBI:58223"/>
        <dbReference type="ChEBI" id="CHEBI:58427"/>
        <dbReference type="EC" id="2.4.1.141"/>
    </reaction>
</comment>
<dbReference type="Pfam" id="PF04101">
    <property type="entry name" value="Glyco_tran_28_C"/>
    <property type="match status" value="1"/>
</dbReference>
<comment type="subcellular location">
    <subcellularLocation>
        <location evidence="1 12">Endoplasmic reticulum</location>
    </subcellularLocation>
</comment>
<evidence type="ECO:0000256" key="12">
    <source>
        <dbReference type="RuleBase" id="RU362128"/>
    </source>
</evidence>
<evidence type="ECO:0000256" key="3">
    <source>
        <dbReference type="ARBA" id="ARBA00011198"/>
    </source>
</evidence>
<feature type="domain" description="Glycosyl transferase family 28 C-terminal" evidence="13">
    <location>
        <begin position="3"/>
        <end position="166"/>
    </location>
</feature>
<evidence type="ECO:0000256" key="9">
    <source>
        <dbReference type="ARBA" id="ARBA00024804"/>
    </source>
</evidence>
<evidence type="ECO:0000313" key="14">
    <source>
        <dbReference type="EMBL" id="CAH2352725.1"/>
    </source>
</evidence>